<organism evidence="1 2">
    <name type="scientific">Dendrobium nobile</name>
    <name type="common">Orchid</name>
    <dbReference type="NCBI Taxonomy" id="94219"/>
    <lineage>
        <taxon>Eukaryota</taxon>
        <taxon>Viridiplantae</taxon>
        <taxon>Streptophyta</taxon>
        <taxon>Embryophyta</taxon>
        <taxon>Tracheophyta</taxon>
        <taxon>Spermatophyta</taxon>
        <taxon>Magnoliopsida</taxon>
        <taxon>Liliopsida</taxon>
        <taxon>Asparagales</taxon>
        <taxon>Orchidaceae</taxon>
        <taxon>Epidendroideae</taxon>
        <taxon>Malaxideae</taxon>
        <taxon>Dendrobiinae</taxon>
        <taxon>Dendrobium</taxon>
    </lineage>
</organism>
<name>A0A8T3B4T9_DENNO</name>
<accession>A0A8T3B4T9</accession>
<evidence type="ECO:0000313" key="1">
    <source>
        <dbReference type="EMBL" id="KAI0503809.1"/>
    </source>
</evidence>
<comment type="caution">
    <text evidence="1">The sequence shown here is derived from an EMBL/GenBank/DDBJ whole genome shotgun (WGS) entry which is preliminary data.</text>
</comment>
<dbReference type="AlphaFoldDB" id="A0A8T3B4T9"/>
<dbReference type="EMBL" id="JAGYWB010000011">
    <property type="protein sequence ID" value="KAI0503809.1"/>
    <property type="molecule type" value="Genomic_DNA"/>
</dbReference>
<proteinExistence type="predicted"/>
<dbReference type="Proteomes" id="UP000829196">
    <property type="component" value="Unassembled WGS sequence"/>
</dbReference>
<reference evidence="1" key="1">
    <citation type="journal article" date="2022" name="Front. Genet.">
        <title>Chromosome-Scale Assembly of the Dendrobium nobile Genome Provides Insights Into the Molecular Mechanism of the Biosynthesis of the Medicinal Active Ingredient of Dendrobium.</title>
        <authorList>
            <person name="Xu Q."/>
            <person name="Niu S.-C."/>
            <person name="Li K.-L."/>
            <person name="Zheng P.-J."/>
            <person name="Zhang X.-J."/>
            <person name="Jia Y."/>
            <person name="Liu Y."/>
            <person name="Niu Y.-X."/>
            <person name="Yu L.-H."/>
            <person name="Chen D.-F."/>
            <person name="Zhang G.-Q."/>
        </authorList>
    </citation>
    <scope>NUCLEOTIDE SEQUENCE</scope>
    <source>
        <tissue evidence="1">Leaf</tissue>
    </source>
</reference>
<gene>
    <name evidence="1" type="ORF">KFK09_014752</name>
</gene>
<keyword evidence="2" id="KW-1185">Reference proteome</keyword>
<evidence type="ECO:0000313" key="2">
    <source>
        <dbReference type="Proteomes" id="UP000829196"/>
    </source>
</evidence>
<protein>
    <submittedName>
        <fullName evidence="1">Uncharacterized protein</fullName>
    </submittedName>
</protein>
<sequence>MFLHPQQGSLIWIVWVNYSRSTLLALEWRLDWSIFICNGDLFMRLLFFID</sequence>